<comment type="caution">
    <text evidence="1">The sequence shown here is derived from an EMBL/GenBank/DDBJ whole genome shotgun (WGS) entry which is preliminary data.</text>
</comment>
<evidence type="ECO:0000313" key="2">
    <source>
        <dbReference type="Proteomes" id="UP000735302"/>
    </source>
</evidence>
<name>A0AAV4CQ36_9GAST</name>
<gene>
    <name evidence="1" type="ORF">PoB_006048900</name>
</gene>
<proteinExistence type="predicted"/>
<sequence>MVALCVPFCARWDIAGVNFLPVFATASCGLATGRHFFSECCGRRTRKPCITSCFVFNGLVTWFKLHKDRLDFSQEMGLEIMQGAMIGRTDFVKCAEMFESFTDAMRSMSLILYFEKIEYQAFFDVSLMCILDKG</sequence>
<protein>
    <submittedName>
        <fullName evidence="1">Uncharacterized protein</fullName>
    </submittedName>
</protein>
<dbReference type="Proteomes" id="UP000735302">
    <property type="component" value="Unassembled WGS sequence"/>
</dbReference>
<accession>A0AAV4CQ36</accession>
<reference evidence="1 2" key="1">
    <citation type="journal article" date="2021" name="Elife">
        <title>Chloroplast acquisition without the gene transfer in kleptoplastic sea slugs, Plakobranchus ocellatus.</title>
        <authorList>
            <person name="Maeda T."/>
            <person name="Takahashi S."/>
            <person name="Yoshida T."/>
            <person name="Shimamura S."/>
            <person name="Takaki Y."/>
            <person name="Nagai Y."/>
            <person name="Toyoda A."/>
            <person name="Suzuki Y."/>
            <person name="Arimoto A."/>
            <person name="Ishii H."/>
            <person name="Satoh N."/>
            <person name="Nishiyama T."/>
            <person name="Hasebe M."/>
            <person name="Maruyama T."/>
            <person name="Minagawa J."/>
            <person name="Obokata J."/>
            <person name="Shigenobu S."/>
        </authorList>
    </citation>
    <scope>NUCLEOTIDE SEQUENCE [LARGE SCALE GENOMIC DNA]</scope>
</reference>
<dbReference type="EMBL" id="BLXT01006839">
    <property type="protein sequence ID" value="GFO33984.1"/>
    <property type="molecule type" value="Genomic_DNA"/>
</dbReference>
<organism evidence="1 2">
    <name type="scientific">Plakobranchus ocellatus</name>
    <dbReference type="NCBI Taxonomy" id="259542"/>
    <lineage>
        <taxon>Eukaryota</taxon>
        <taxon>Metazoa</taxon>
        <taxon>Spiralia</taxon>
        <taxon>Lophotrochozoa</taxon>
        <taxon>Mollusca</taxon>
        <taxon>Gastropoda</taxon>
        <taxon>Heterobranchia</taxon>
        <taxon>Euthyneura</taxon>
        <taxon>Panpulmonata</taxon>
        <taxon>Sacoglossa</taxon>
        <taxon>Placobranchoidea</taxon>
        <taxon>Plakobranchidae</taxon>
        <taxon>Plakobranchus</taxon>
    </lineage>
</organism>
<evidence type="ECO:0000313" key="1">
    <source>
        <dbReference type="EMBL" id="GFO33984.1"/>
    </source>
</evidence>
<keyword evidence="2" id="KW-1185">Reference proteome</keyword>
<dbReference type="AlphaFoldDB" id="A0AAV4CQ36"/>